<dbReference type="Gene3D" id="3.10.20.600">
    <property type="match status" value="1"/>
</dbReference>
<dbReference type="InterPro" id="IPR019554">
    <property type="entry name" value="Soluble_ligand-bd"/>
</dbReference>
<keyword evidence="7" id="KW-0411">Iron-sulfur</keyword>
<dbReference type="GO" id="GO:0046872">
    <property type="term" value="F:metal ion binding"/>
    <property type="evidence" value="ECO:0007669"/>
    <property type="project" value="UniProtKB-KW"/>
</dbReference>
<dbReference type="AlphaFoldDB" id="A0A3P7PXM3"/>
<dbReference type="Pfam" id="PF13534">
    <property type="entry name" value="Fer4_17"/>
    <property type="match status" value="1"/>
</dbReference>
<dbReference type="OrthoDB" id="9767754at2"/>
<dbReference type="InterPro" id="IPR009051">
    <property type="entry name" value="Helical_ferredxn"/>
</dbReference>
<keyword evidence="12" id="KW-1185">Reference proteome</keyword>
<dbReference type="Gene3D" id="1.10.1060.10">
    <property type="entry name" value="Alpha-helical ferredoxin"/>
    <property type="match status" value="1"/>
</dbReference>
<evidence type="ECO:0000259" key="10">
    <source>
        <dbReference type="Pfam" id="PF13375"/>
    </source>
</evidence>
<evidence type="ECO:0000256" key="5">
    <source>
        <dbReference type="ARBA" id="ARBA00022982"/>
    </source>
</evidence>
<dbReference type="SUPFAM" id="SSF46548">
    <property type="entry name" value="alpha-helical ferredoxin"/>
    <property type="match status" value="1"/>
</dbReference>
<evidence type="ECO:0000256" key="2">
    <source>
        <dbReference type="ARBA" id="ARBA00022485"/>
    </source>
</evidence>
<reference evidence="11 12" key="1">
    <citation type="submission" date="2018-09" db="EMBL/GenBank/DDBJ databases">
        <authorList>
            <person name="Postec A."/>
        </authorList>
    </citation>
    <scope>NUCLEOTIDE SEQUENCE [LARGE SCALE GENOMIC DNA]</scope>
    <source>
        <strain evidence="11">70B-A</strain>
    </source>
</reference>
<dbReference type="KEGG" id="cbar:PATL70BA_2501"/>
<dbReference type="Gene3D" id="3.40.50.11540">
    <property type="entry name" value="NADH-ubiquinone oxidoreductase 51kDa subunit"/>
    <property type="match status" value="1"/>
</dbReference>
<dbReference type="InterPro" id="IPR037225">
    <property type="entry name" value="Nuo51_FMN-bd_sf"/>
</dbReference>
<keyword evidence="1" id="KW-0813">Transport</keyword>
<dbReference type="GO" id="GO:0051539">
    <property type="term" value="F:4 iron, 4 sulfur cluster binding"/>
    <property type="evidence" value="ECO:0007669"/>
    <property type="project" value="UniProtKB-KW"/>
</dbReference>
<evidence type="ECO:0000313" key="11">
    <source>
        <dbReference type="EMBL" id="VDN48397.1"/>
    </source>
</evidence>
<evidence type="ECO:0000256" key="4">
    <source>
        <dbReference type="ARBA" id="ARBA00022737"/>
    </source>
</evidence>
<dbReference type="SUPFAM" id="SSF51230">
    <property type="entry name" value="Single hybrid motif"/>
    <property type="match status" value="1"/>
</dbReference>
<dbReference type="RefSeq" id="WP_125137533.1">
    <property type="nucleotide sequence ID" value="NZ_LR130778.1"/>
</dbReference>
<dbReference type="InterPro" id="IPR010208">
    <property type="entry name" value="Ion_transpt_RnfC/RsxC"/>
</dbReference>
<dbReference type="SUPFAM" id="SSF142984">
    <property type="entry name" value="Nqo1 middle domain-like"/>
    <property type="match status" value="1"/>
</dbReference>
<keyword evidence="2" id="KW-0004">4Fe-4S</keyword>
<dbReference type="GO" id="GO:0009055">
    <property type="term" value="F:electron transfer activity"/>
    <property type="evidence" value="ECO:0007669"/>
    <property type="project" value="InterPro"/>
</dbReference>
<accession>A0A3P7PXM3</accession>
<dbReference type="PIRSF" id="PIRSF036408">
    <property type="entry name" value="PduS_prd"/>
    <property type="match status" value="1"/>
</dbReference>
<keyword evidence="4" id="KW-0677">Repeat</keyword>
<name>A0A3P7PXM3_9FIRM</name>
<evidence type="ECO:0000256" key="6">
    <source>
        <dbReference type="ARBA" id="ARBA00023004"/>
    </source>
</evidence>
<dbReference type="InterPro" id="IPR011053">
    <property type="entry name" value="Single_hybrid_motif"/>
</dbReference>
<feature type="domain" description="NADH-ubiquinone oxidoreductase 51kDa subunit FMN-binding" evidence="8">
    <location>
        <begin position="7"/>
        <end position="150"/>
    </location>
</feature>
<keyword evidence="6" id="KW-0408">Iron</keyword>
<dbReference type="Pfam" id="PF10531">
    <property type="entry name" value="SLBB"/>
    <property type="match status" value="1"/>
</dbReference>
<protein>
    <submittedName>
        <fullName evidence="11">Proton-conducting membrane transporter</fullName>
    </submittedName>
</protein>
<dbReference type="Pfam" id="PF01512">
    <property type="entry name" value="Complex1_51K"/>
    <property type="match status" value="1"/>
</dbReference>
<keyword evidence="5" id="KW-0249">Electron transport</keyword>
<evidence type="ECO:0000256" key="7">
    <source>
        <dbReference type="ARBA" id="ARBA00023014"/>
    </source>
</evidence>
<gene>
    <name evidence="11" type="ORF">PATL70BA_2501</name>
</gene>
<dbReference type="Proteomes" id="UP000279029">
    <property type="component" value="Chromosome"/>
</dbReference>
<evidence type="ECO:0000313" key="12">
    <source>
        <dbReference type="Proteomes" id="UP000279029"/>
    </source>
</evidence>
<dbReference type="InterPro" id="IPR011538">
    <property type="entry name" value="Nuo51_FMN-bd"/>
</dbReference>
<dbReference type="SUPFAM" id="SSF142019">
    <property type="entry name" value="Nqo1 FMN-binding domain-like"/>
    <property type="match status" value="1"/>
</dbReference>
<dbReference type="InterPro" id="IPR026902">
    <property type="entry name" value="RnfC_N"/>
</dbReference>
<dbReference type="PANTHER" id="PTHR43034">
    <property type="entry name" value="ION-TRANSLOCATING OXIDOREDUCTASE COMPLEX SUBUNIT C"/>
    <property type="match status" value="1"/>
</dbReference>
<dbReference type="PANTHER" id="PTHR43034:SF2">
    <property type="entry name" value="ION-TRANSLOCATING OXIDOREDUCTASE COMPLEX SUBUNIT C"/>
    <property type="match status" value="1"/>
</dbReference>
<keyword evidence="3" id="KW-0479">Metal-binding</keyword>
<proteinExistence type="predicted"/>
<dbReference type="EMBL" id="LR130778">
    <property type="protein sequence ID" value="VDN48397.1"/>
    <property type="molecule type" value="Genomic_DNA"/>
</dbReference>
<evidence type="ECO:0000259" key="9">
    <source>
        <dbReference type="Pfam" id="PF10531"/>
    </source>
</evidence>
<evidence type="ECO:0000259" key="8">
    <source>
        <dbReference type="Pfam" id="PF01512"/>
    </source>
</evidence>
<feature type="domain" description="RnfC Barrel sandwich hybrid" evidence="10">
    <location>
        <begin position="378"/>
        <end position="441"/>
    </location>
</feature>
<evidence type="ECO:0000256" key="1">
    <source>
        <dbReference type="ARBA" id="ARBA00022448"/>
    </source>
</evidence>
<evidence type="ECO:0000256" key="3">
    <source>
        <dbReference type="ARBA" id="ARBA00022723"/>
    </source>
</evidence>
<dbReference type="InterPro" id="IPR017054">
    <property type="entry name" value="PduS"/>
</dbReference>
<dbReference type="Pfam" id="PF13375">
    <property type="entry name" value="RnfC_N"/>
    <property type="match status" value="1"/>
</dbReference>
<feature type="domain" description="Soluble ligand binding" evidence="9">
    <location>
        <begin position="163"/>
        <end position="207"/>
    </location>
</feature>
<dbReference type="GO" id="GO:0016020">
    <property type="term" value="C:membrane"/>
    <property type="evidence" value="ECO:0007669"/>
    <property type="project" value="InterPro"/>
</dbReference>
<sequence length="446" mass="49227">MALLDKIYNAGVVGAGGAGFPTHIKLNCKVEYFIINAVECEPLMHTDKYIMLNNGEEIIMAVEEIGKLVGAQHLVIAIKEKNTKEIKHLKAIIETMGSRITLFTMGDYYPAGDEQMMVYEIIGKPIPEAGIPLDVGAVVSNVGSIVNIYDAMMDKPVIERFLTVAGDVKNPTMIRVPVGISVKACIEAAGGSTLKEYAIIIGGPMMGTIIDDHEAEAFHIKKMDGSLIVLPKDHFVVERKRKPIDKIINETKTACIQCRYCTDMCHRYLLGHELRPHKIMRNIGMSDHDEAIMKEALLCCECGICEIYACPMGLSPRLVNVHVKKELYKKGIRPEKGSLDLDVRDMMAYRKIPSYRLISRLDLLQYYGQPIDEHKDLIAEEVAIPLKQHIGKPATPIVAVGDMVTKGQMIGKVERNEMGANVHASIDGTVTGVTEKITIKSNGVVS</sequence>
<organism evidence="11 12">
    <name type="scientific">Petrocella atlantisensis</name>
    <dbReference type="NCBI Taxonomy" id="2173034"/>
    <lineage>
        <taxon>Bacteria</taxon>
        <taxon>Bacillati</taxon>
        <taxon>Bacillota</taxon>
        <taxon>Clostridia</taxon>
        <taxon>Lachnospirales</taxon>
        <taxon>Vallitaleaceae</taxon>
        <taxon>Petrocella</taxon>
    </lineage>
</organism>